<gene>
    <name evidence="11" type="ORF">BJF92_00750</name>
</gene>
<evidence type="ECO:0000256" key="4">
    <source>
        <dbReference type="ARBA" id="ARBA00022692"/>
    </source>
</evidence>
<keyword evidence="2 10" id="KW-0813">Transport</keyword>
<dbReference type="Pfam" id="PF02530">
    <property type="entry name" value="Porin_2"/>
    <property type="match status" value="1"/>
</dbReference>
<keyword evidence="3 10" id="KW-1134">Transmembrane beta strand</keyword>
<feature type="chain" id="PRO_5011811524" description="Porin" evidence="10">
    <location>
        <begin position="23"/>
        <end position="356"/>
    </location>
</feature>
<dbReference type="RefSeq" id="WP_075636553.1">
    <property type="nucleotide sequence ID" value="NZ_MKIO01000040.1"/>
</dbReference>
<evidence type="ECO:0000313" key="11">
    <source>
        <dbReference type="EMBL" id="OLP53330.1"/>
    </source>
</evidence>
<accession>A0A1Q9AEE2</accession>
<dbReference type="GO" id="GO:0009279">
    <property type="term" value="C:cell outer membrane"/>
    <property type="evidence" value="ECO:0007669"/>
    <property type="project" value="UniProtKB-SubCell"/>
</dbReference>
<keyword evidence="9 10" id="KW-0998">Cell outer membrane</keyword>
<keyword evidence="5 10" id="KW-0732">Signal</keyword>
<evidence type="ECO:0000256" key="8">
    <source>
        <dbReference type="ARBA" id="ARBA00023136"/>
    </source>
</evidence>
<evidence type="ECO:0000256" key="10">
    <source>
        <dbReference type="RuleBase" id="RU364005"/>
    </source>
</evidence>
<dbReference type="GO" id="GO:0015288">
    <property type="term" value="F:porin activity"/>
    <property type="evidence" value="ECO:0007669"/>
    <property type="project" value="UniProtKB-KW"/>
</dbReference>
<keyword evidence="6 10" id="KW-0406">Ion transport</keyword>
<dbReference type="InterPro" id="IPR003684">
    <property type="entry name" value="Porin_alphabac"/>
</dbReference>
<evidence type="ECO:0000256" key="9">
    <source>
        <dbReference type="ARBA" id="ARBA00023237"/>
    </source>
</evidence>
<comment type="function">
    <text evidence="10">Forms passive diffusion pores that allow small molecular weight hydrophilic materials across the outer membrane.</text>
</comment>
<evidence type="ECO:0000256" key="6">
    <source>
        <dbReference type="ARBA" id="ARBA00023065"/>
    </source>
</evidence>
<proteinExistence type="inferred from homology"/>
<keyword evidence="4 10" id="KW-0812">Transmembrane</keyword>
<dbReference type="Proteomes" id="UP000186143">
    <property type="component" value="Unassembled WGS sequence"/>
</dbReference>
<dbReference type="EMBL" id="MKIO01000040">
    <property type="protein sequence ID" value="OLP53330.1"/>
    <property type="molecule type" value="Genomic_DNA"/>
</dbReference>
<feature type="signal peptide" evidence="10">
    <location>
        <begin position="1"/>
        <end position="22"/>
    </location>
</feature>
<evidence type="ECO:0000256" key="7">
    <source>
        <dbReference type="ARBA" id="ARBA00023114"/>
    </source>
</evidence>
<evidence type="ECO:0000256" key="2">
    <source>
        <dbReference type="ARBA" id="ARBA00022448"/>
    </source>
</evidence>
<dbReference type="GO" id="GO:0006811">
    <property type="term" value="P:monoatomic ion transport"/>
    <property type="evidence" value="ECO:0007669"/>
    <property type="project" value="UniProtKB-KW"/>
</dbReference>
<sequence length="356" mass="38868">MMKFALLANVAAISLFAGSAFAADAIVAASPEPMSYVRVCDAFGKGYFYIPGTETCLKVGGYVRFDSINGESPFDGINRGWAPHTRATLRFDAASDTEYGELHGFMEHRYDVQNGDSKFTLISTYIELGGFRAGYSDSRFDKWLDSAGNVVNDDVIDYSPPRTNQISYVYKGANGFSALVGLEEGNGSYKTGDAAEPTGYYRANDWPHTLAGLKLKQDWGGLSLIGGYDTEAETFAGKARLDLTLTKAFSIFVMGGYQSDWDNERGPGNTRMRNFFASWNGDWAVWSGFTAKMTPKASLNGQVAYEEDGTFASALNVKYAVASGLSLQPELTYTKFHGLRGDGDAFGGTIRLQRDF</sequence>
<evidence type="ECO:0000256" key="3">
    <source>
        <dbReference type="ARBA" id="ARBA00022452"/>
    </source>
</evidence>
<evidence type="ECO:0000256" key="1">
    <source>
        <dbReference type="ARBA" id="ARBA00009521"/>
    </source>
</evidence>
<comment type="domain">
    <text evidence="10">Consists of 16-stranded beta-barrel sheets, with large surface-exposed loops, that form a transmembrane pore at the center of each barrel. The pore is partially ocluded by a peptide loop that folds into the pore lumen.</text>
</comment>
<evidence type="ECO:0000256" key="5">
    <source>
        <dbReference type="ARBA" id="ARBA00022729"/>
    </source>
</evidence>
<dbReference type="OrthoDB" id="7801681at2"/>
<protein>
    <recommendedName>
        <fullName evidence="10">Porin</fullName>
    </recommendedName>
</protein>
<evidence type="ECO:0000313" key="12">
    <source>
        <dbReference type="Proteomes" id="UP000186143"/>
    </source>
</evidence>
<comment type="subcellular location">
    <subcellularLocation>
        <location evidence="10">Cell outer membrane</location>
        <topology evidence="10">Multi-pass membrane protein</topology>
    </subcellularLocation>
</comment>
<comment type="similarity">
    <text evidence="1 10">Belongs to the alphaproteobacteria porin family.</text>
</comment>
<dbReference type="STRING" id="1672749.BJF92_00750"/>
<name>A0A1Q9AEE2_9HYPH</name>
<dbReference type="GO" id="GO:0046930">
    <property type="term" value="C:pore complex"/>
    <property type="evidence" value="ECO:0007669"/>
    <property type="project" value="UniProtKB-KW"/>
</dbReference>
<dbReference type="AlphaFoldDB" id="A0A1Q9AEE2"/>
<organism evidence="11 12">
    <name type="scientific">Xaviernesmea rhizosphaerae</name>
    <dbReference type="NCBI Taxonomy" id="1672749"/>
    <lineage>
        <taxon>Bacteria</taxon>
        <taxon>Pseudomonadati</taxon>
        <taxon>Pseudomonadota</taxon>
        <taxon>Alphaproteobacteria</taxon>
        <taxon>Hyphomicrobiales</taxon>
        <taxon>Rhizobiaceae</taxon>
        <taxon>Rhizobium/Agrobacterium group</taxon>
        <taxon>Xaviernesmea</taxon>
    </lineage>
</organism>
<reference evidence="11 12" key="1">
    <citation type="submission" date="2016-09" db="EMBL/GenBank/DDBJ databases">
        <title>Rhizobium sp. nov., a novel species isolated from the rice rhizosphere.</title>
        <authorList>
            <person name="Zhao J."/>
            <person name="Zhang X."/>
        </authorList>
    </citation>
    <scope>NUCLEOTIDE SEQUENCE [LARGE SCALE GENOMIC DNA]</scope>
    <source>
        <strain evidence="11 12">MH17</strain>
    </source>
</reference>
<keyword evidence="8 10" id="KW-0472">Membrane</keyword>
<keyword evidence="7 10" id="KW-0626">Porin</keyword>
<dbReference type="SUPFAM" id="SSF56935">
    <property type="entry name" value="Porins"/>
    <property type="match status" value="1"/>
</dbReference>
<comment type="caution">
    <text evidence="11">The sequence shown here is derived from an EMBL/GenBank/DDBJ whole genome shotgun (WGS) entry which is preliminary data.</text>
</comment>